<name>A0A7J0C4K0_9ACTN</name>
<dbReference type="EMBL" id="JACCCF010000001">
    <property type="protein sequence ID" value="NYE40715.1"/>
    <property type="molecule type" value="Genomic_DNA"/>
</dbReference>
<organism evidence="1 3">
    <name type="scientific">Streptomyces fulvorobeus</name>
    <dbReference type="NCBI Taxonomy" id="284028"/>
    <lineage>
        <taxon>Bacteria</taxon>
        <taxon>Bacillati</taxon>
        <taxon>Actinomycetota</taxon>
        <taxon>Actinomycetes</taxon>
        <taxon>Kitasatosporales</taxon>
        <taxon>Streptomycetaceae</taxon>
        <taxon>Streptomyces</taxon>
    </lineage>
</organism>
<evidence type="ECO:0000313" key="4">
    <source>
        <dbReference type="Proteomes" id="UP000530403"/>
    </source>
</evidence>
<gene>
    <name evidence="2" type="ORF">HEB29_001726</name>
    <name evidence="1" type="ORF">Sfulv_18280</name>
</gene>
<dbReference type="Proteomes" id="UP000530403">
    <property type="component" value="Unassembled WGS sequence"/>
</dbReference>
<accession>A0A7J0C4K0</accession>
<protein>
    <recommendedName>
        <fullName evidence="5">Ribbon-helix-helix protein CopG domain-containing protein</fullName>
    </recommendedName>
</protein>
<sequence length="56" mass="6108">MHTESGVANPPSRTVDRRVIGGVTLYPEQITKLGAYAKAHRLSRAAAIRKLIDLHA</sequence>
<evidence type="ECO:0000313" key="2">
    <source>
        <dbReference type="EMBL" id="NYE40715.1"/>
    </source>
</evidence>
<reference evidence="1 3" key="1">
    <citation type="submission" date="2020-05" db="EMBL/GenBank/DDBJ databases">
        <title>Whole genome shotgun sequence of Streptomyces fulvorobeus NBRC 15897.</title>
        <authorList>
            <person name="Komaki H."/>
            <person name="Tamura T."/>
        </authorList>
    </citation>
    <scope>NUCLEOTIDE SEQUENCE [LARGE SCALE GENOMIC DNA]</scope>
    <source>
        <strain evidence="1 3">NBRC 15897</strain>
    </source>
</reference>
<evidence type="ECO:0000313" key="3">
    <source>
        <dbReference type="Proteomes" id="UP000498980"/>
    </source>
</evidence>
<evidence type="ECO:0008006" key="5">
    <source>
        <dbReference type="Google" id="ProtNLM"/>
    </source>
</evidence>
<proteinExistence type="predicted"/>
<reference evidence="2 4" key="2">
    <citation type="submission" date="2020-07" db="EMBL/GenBank/DDBJ databases">
        <title>Sequencing the genomes of 1000 actinobacteria strains.</title>
        <authorList>
            <person name="Klenk H.-P."/>
        </authorList>
    </citation>
    <scope>NUCLEOTIDE SEQUENCE [LARGE SCALE GENOMIC DNA]</scope>
    <source>
        <strain evidence="2 4">DSM 41455</strain>
    </source>
</reference>
<keyword evidence="3" id="KW-1185">Reference proteome</keyword>
<evidence type="ECO:0000313" key="1">
    <source>
        <dbReference type="EMBL" id="GFM97017.1"/>
    </source>
</evidence>
<dbReference type="Proteomes" id="UP000498980">
    <property type="component" value="Unassembled WGS sequence"/>
</dbReference>
<dbReference type="AlphaFoldDB" id="A0A7J0C4K0"/>
<dbReference type="EMBL" id="BLWC01000001">
    <property type="protein sequence ID" value="GFM97017.1"/>
    <property type="molecule type" value="Genomic_DNA"/>
</dbReference>
<comment type="caution">
    <text evidence="1">The sequence shown here is derived from an EMBL/GenBank/DDBJ whole genome shotgun (WGS) entry which is preliminary data.</text>
</comment>
<dbReference type="RefSeq" id="WP_173313148.1">
    <property type="nucleotide sequence ID" value="NZ_BAAAUE010000007.1"/>
</dbReference>